<dbReference type="RefSeq" id="WP_317561024.1">
    <property type="nucleotide sequence ID" value="NZ_JAWLIP010000003.1"/>
</dbReference>
<gene>
    <name evidence="1" type="ORF">R2G56_08630</name>
</gene>
<comment type="caution">
    <text evidence="1">The sequence shown here is derived from an EMBL/GenBank/DDBJ whole genome shotgun (WGS) entry which is preliminary data.</text>
</comment>
<accession>A0ABU4AJD0</accession>
<proteinExistence type="predicted"/>
<dbReference type="EMBL" id="JAWLIP010000003">
    <property type="protein sequence ID" value="MDV6226348.1"/>
    <property type="molecule type" value="Genomic_DNA"/>
</dbReference>
<organism evidence="1 2">
    <name type="scientific">Nitratireductor aquimarinus</name>
    <dbReference type="NCBI Taxonomy" id="889300"/>
    <lineage>
        <taxon>Bacteria</taxon>
        <taxon>Pseudomonadati</taxon>
        <taxon>Pseudomonadota</taxon>
        <taxon>Alphaproteobacteria</taxon>
        <taxon>Hyphomicrobiales</taxon>
        <taxon>Phyllobacteriaceae</taxon>
        <taxon>Nitratireductor</taxon>
    </lineage>
</organism>
<dbReference type="Proteomes" id="UP001185659">
    <property type="component" value="Unassembled WGS sequence"/>
</dbReference>
<name>A0ABU4AJD0_9HYPH</name>
<sequence>MLSRIAVRLATIGAIKGRTLVGDNVLDSQIGVLDVDGAGALRTEAKKPFIAVYVDSSEASDQAGGRSLHRAGLTELVIEYGITTTMAELNQETGETVLGGIGIPATDAAMEFYLDSVGRQIANTLSDPDNAWAEIWRGLSNRVVRVDRRRASDAEGVRIAAQQIVLTLDLLSDPVFGEEIADTSIWARLLAAMQEENHPYLASINALLGSGAEGTDQGTRRRYGLTLEELTAMLAGEVSPGATIQSVTTSGA</sequence>
<reference evidence="1 2" key="1">
    <citation type="submission" date="2023-10" db="EMBL/GenBank/DDBJ databases">
        <authorList>
            <person name="Venkata Ramana C."/>
            <person name="Sasikala C."/>
            <person name="Dhurka M."/>
        </authorList>
    </citation>
    <scope>NUCLEOTIDE SEQUENCE [LARGE SCALE GENOMIC DNA]</scope>
    <source>
        <strain evidence="1 2">KCTC 32151</strain>
    </source>
</reference>
<evidence type="ECO:0000313" key="1">
    <source>
        <dbReference type="EMBL" id="MDV6226348.1"/>
    </source>
</evidence>
<evidence type="ECO:0000313" key="2">
    <source>
        <dbReference type="Proteomes" id="UP001185659"/>
    </source>
</evidence>
<keyword evidence="2" id="KW-1185">Reference proteome</keyword>
<protein>
    <submittedName>
        <fullName evidence="1">Uncharacterized protein</fullName>
    </submittedName>
</protein>